<keyword evidence="1" id="KW-0479">Metal-binding</keyword>
<dbReference type="InterPro" id="IPR004941">
    <property type="entry name" value="FP_N"/>
</dbReference>
<evidence type="ECO:0000256" key="5">
    <source>
        <dbReference type="SAM" id="Coils"/>
    </source>
</evidence>
<accession>A0ABQ7Q369</accession>
<keyword evidence="5" id="KW-0175">Coiled coil</keyword>
<dbReference type="InterPro" id="IPR057251">
    <property type="entry name" value="FP_C"/>
</dbReference>
<dbReference type="InterPro" id="IPR013083">
    <property type="entry name" value="Znf_RING/FYVE/PHD"/>
</dbReference>
<name>A0ABQ7Q369_PLUXY</name>
<evidence type="ECO:0000313" key="7">
    <source>
        <dbReference type="EMBL" id="KAG7299373.1"/>
    </source>
</evidence>
<proteinExistence type="predicted"/>
<keyword evidence="2 4" id="KW-0863">Zinc-finger</keyword>
<dbReference type="InterPro" id="IPR011011">
    <property type="entry name" value="Znf_FYVE_PHD"/>
</dbReference>
<dbReference type="SMART" id="SM00249">
    <property type="entry name" value="PHD"/>
    <property type="match status" value="1"/>
</dbReference>
<evidence type="ECO:0000313" key="8">
    <source>
        <dbReference type="Proteomes" id="UP000823941"/>
    </source>
</evidence>
<protein>
    <recommendedName>
        <fullName evidence="6">PHD-type domain-containing protein</fullName>
    </recommendedName>
</protein>
<organism evidence="7 8">
    <name type="scientific">Plutella xylostella</name>
    <name type="common">Diamondback moth</name>
    <name type="synonym">Plutella maculipennis</name>
    <dbReference type="NCBI Taxonomy" id="51655"/>
    <lineage>
        <taxon>Eukaryota</taxon>
        <taxon>Metazoa</taxon>
        <taxon>Ecdysozoa</taxon>
        <taxon>Arthropoda</taxon>
        <taxon>Hexapoda</taxon>
        <taxon>Insecta</taxon>
        <taxon>Pterygota</taxon>
        <taxon>Neoptera</taxon>
        <taxon>Endopterygota</taxon>
        <taxon>Lepidoptera</taxon>
        <taxon>Glossata</taxon>
        <taxon>Ditrysia</taxon>
        <taxon>Yponomeutoidea</taxon>
        <taxon>Plutellidae</taxon>
        <taxon>Plutella</taxon>
    </lineage>
</organism>
<dbReference type="InterPro" id="IPR001965">
    <property type="entry name" value="Znf_PHD"/>
</dbReference>
<dbReference type="EMBL" id="JAHIBW010000022">
    <property type="protein sequence ID" value="KAG7299373.1"/>
    <property type="molecule type" value="Genomic_DNA"/>
</dbReference>
<keyword evidence="8" id="KW-1185">Reference proteome</keyword>
<evidence type="ECO:0000259" key="6">
    <source>
        <dbReference type="PROSITE" id="PS50016"/>
    </source>
</evidence>
<comment type="caution">
    <text evidence="7">The sequence shown here is derived from an EMBL/GenBank/DDBJ whole genome shotgun (WGS) entry which is preliminary data.</text>
</comment>
<keyword evidence="3" id="KW-0862">Zinc</keyword>
<evidence type="ECO:0000256" key="2">
    <source>
        <dbReference type="ARBA" id="ARBA00022771"/>
    </source>
</evidence>
<dbReference type="PROSITE" id="PS50016">
    <property type="entry name" value="ZF_PHD_2"/>
    <property type="match status" value="1"/>
</dbReference>
<evidence type="ECO:0000256" key="3">
    <source>
        <dbReference type="ARBA" id="ARBA00022833"/>
    </source>
</evidence>
<dbReference type="Pfam" id="PF00628">
    <property type="entry name" value="PHD"/>
    <property type="match status" value="1"/>
</dbReference>
<feature type="domain" description="PHD-type" evidence="6">
    <location>
        <begin position="1"/>
        <end position="58"/>
    </location>
</feature>
<gene>
    <name evidence="7" type="ORF">JYU34_016313</name>
</gene>
<dbReference type="Gene3D" id="3.30.40.10">
    <property type="entry name" value="Zinc/RING finger domain, C3HC4 (zinc finger)"/>
    <property type="match status" value="1"/>
</dbReference>
<evidence type="ECO:0000256" key="1">
    <source>
        <dbReference type="ARBA" id="ARBA00022723"/>
    </source>
</evidence>
<evidence type="ECO:0000256" key="4">
    <source>
        <dbReference type="PROSITE-ProRule" id="PRU00146"/>
    </source>
</evidence>
<sequence>MVKCFKCTKTVTKKSPGVQCGKCSKWIHGVCASITTEQLNALVATDSVDWKCRNCTGGVKPKRLSCILPDAEEEDNTDNESLSNMAQNKLTQKILNDIRREVRDIITSELQSTLQFYSDKIDEYEEKIAVYECNIKMMEDQCQDLKHSVKNAMLKYEILEQKMNAMEQSQMCNFIEICGVKEAIDENPLDIASKICSNLQLNPKTILKAYRKTGKKSRTTAADKEPSPPILVAMQEGCRDKWLEAARTIQLNNTVLGSEDISRINVREALTPSSAFMLWKAKKELKETGICKFIWFKNGQILSRKEEKEKIFTVRSISDIERLKLNMPSKST</sequence>
<feature type="coiled-coil region" evidence="5">
    <location>
        <begin position="107"/>
        <end position="169"/>
    </location>
</feature>
<dbReference type="Pfam" id="PF25298">
    <property type="entry name" value="Baculo_FP_2nd"/>
    <property type="match status" value="1"/>
</dbReference>
<reference evidence="7 8" key="1">
    <citation type="submission" date="2021-06" db="EMBL/GenBank/DDBJ databases">
        <title>A haploid diamondback moth (Plutella xylostella L.) genome assembly resolves 31 chromosomes and identifies a diamide resistance mutation.</title>
        <authorList>
            <person name="Ward C.M."/>
            <person name="Perry K.D."/>
            <person name="Baker G."/>
            <person name="Powis K."/>
            <person name="Heckel D.G."/>
            <person name="Baxter S.W."/>
        </authorList>
    </citation>
    <scope>NUCLEOTIDE SEQUENCE [LARGE SCALE GENOMIC DNA]</scope>
    <source>
        <strain evidence="7 8">LV</strain>
        <tissue evidence="7">Single pupa</tissue>
    </source>
</reference>
<dbReference type="InterPro" id="IPR019787">
    <property type="entry name" value="Znf_PHD-finger"/>
</dbReference>
<dbReference type="Proteomes" id="UP000823941">
    <property type="component" value="Chromosome 22"/>
</dbReference>
<dbReference type="SUPFAM" id="SSF57903">
    <property type="entry name" value="FYVE/PHD zinc finger"/>
    <property type="match status" value="1"/>
</dbReference>
<dbReference type="Pfam" id="PF03258">
    <property type="entry name" value="Baculo_FP"/>
    <property type="match status" value="1"/>
</dbReference>